<organism evidence="5 6">
    <name type="scientific">Raphidocelis subcapitata</name>
    <dbReference type="NCBI Taxonomy" id="307507"/>
    <lineage>
        <taxon>Eukaryota</taxon>
        <taxon>Viridiplantae</taxon>
        <taxon>Chlorophyta</taxon>
        <taxon>core chlorophytes</taxon>
        <taxon>Chlorophyceae</taxon>
        <taxon>CS clade</taxon>
        <taxon>Sphaeropleales</taxon>
        <taxon>Selenastraceae</taxon>
        <taxon>Raphidocelis</taxon>
    </lineage>
</organism>
<comment type="caution">
    <text evidence="5">The sequence shown here is derived from an EMBL/GenBank/DDBJ whole genome shotgun (WGS) entry which is preliminary data.</text>
</comment>
<dbReference type="AlphaFoldDB" id="A0A2V0PDV1"/>
<dbReference type="InterPro" id="IPR032640">
    <property type="entry name" value="AMPK1_CBM"/>
</dbReference>
<evidence type="ECO:0000259" key="3">
    <source>
        <dbReference type="Pfam" id="PF05116"/>
    </source>
</evidence>
<evidence type="ECO:0000259" key="4">
    <source>
        <dbReference type="Pfam" id="PF16561"/>
    </source>
</evidence>
<dbReference type="InterPro" id="IPR051518">
    <property type="entry name" value="Sucrose_Phosphatase"/>
</dbReference>
<feature type="domain" description="Sucrose phosphatase-like" evidence="3">
    <location>
        <begin position="364"/>
        <end position="644"/>
    </location>
</feature>
<feature type="compositionally biased region" description="Gly residues" evidence="2">
    <location>
        <begin position="291"/>
        <end position="318"/>
    </location>
</feature>
<dbReference type="PANTHER" id="PTHR46521:SF4">
    <property type="entry name" value="SUCROSE-PHOSPHATASE 2-RELATED"/>
    <property type="match status" value="1"/>
</dbReference>
<feature type="compositionally biased region" description="Low complexity" evidence="2">
    <location>
        <begin position="1"/>
        <end position="23"/>
    </location>
</feature>
<dbReference type="Proteomes" id="UP000247498">
    <property type="component" value="Unassembled WGS sequence"/>
</dbReference>
<sequence>MLGSIAPPASRAPAAPGAPAYQALRPTRKRQGRSGAPPARRGASGGGAARRRAVPPGGEYAAAAASADATTLPRPPPPVALASVDSARARAANPALDPHPDPAEVVYAAFRWPQQLGGDDVRVSGSWDSWASQTSLAPLAADGRPVRSRRGDAVRTLLVPRGVHDYKFVVDGKWRPAPQDPVARDQAGATNNKRLLTATGLITFKGRRDMEVLVMGDWSDWTVRGGGGAAPQPGEWREVAFDGAPSRAGPMGGRWMQAIIEAPGPSASLQFYVRGPRPDLNDEWGSSAARSGGGWGGAGGGGGGGGSGKRRGGGGSVDGGSEVQAEDRPHASSGATHYTLPWPSGWKLERGTVSKFLRALQGPIMLCSDVDGTFVTDNRSDAWGDSRIADFRTYWEDVAALGGSVLVLNTGRSKGALMELLRQKEEIIAVPDVIITAVGTKIWHRRSSHRAFGGCTPDDYEEDANWTTRLDEGWDLEAAREVAGRAMATANAGGETRCAWLDKGTEHPHRIALSVRVDAAAAAAAELEAEIGRSSSGAWGVKSHIITSGAGEWRYLDVVAERGGKLEAIEWVRALYGIPARACMAAGDSLNDVEMFKGEGPGVIVGNAQRELLAWYNAFREEPPGRILLARAPDAAGVLEGLARHGLL</sequence>
<feature type="region of interest" description="Disordered" evidence="2">
    <location>
        <begin position="282"/>
        <end position="336"/>
    </location>
</feature>
<dbReference type="InterPro" id="IPR036412">
    <property type="entry name" value="HAD-like_sf"/>
</dbReference>
<protein>
    <submittedName>
        <fullName evidence="5">Sucrose phosphatase</fullName>
    </submittedName>
</protein>
<dbReference type="InterPro" id="IPR023214">
    <property type="entry name" value="HAD_sf"/>
</dbReference>
<name>A0A2V0PDV1_9CHLO</name>
<evidence type="ECO:0000256" key="1">
    <source>
        <dbReference type="ARBA" id="ARBA00022801"/>
    </source>
</evidence>
<evidence type="ECO:0000313" key="5">
    <source>
        <dbReference type="EMBL" id="GBF98024.1"/>
    </source>
</evidence>
<proteinExistence type="predicted"/>
<dbReference type="OrthoDB" id="531008at2759"/>
<feature type="compositionally biased region" description="Low complexity" evidence="2">
    <location>
        <begin position="54"/>
        <end position="69"/>
    </location>
</feature>
<dbReference type="EMBL" id="BDRX01000114">
    <property type="protein sequence ID" value="GBF98024.1"/>
    <property type="molecule type" value="Genomic_DNA"/>
</dbReference>
<dbReference type="SUPFAM" id="SSF56784">
    <property type="entry name" value="HAD-like"/>
    <property type="match status" value="1"/>
</dbReference>
<reference evidence="5 6" key="1">
    <citation type="journal article" date="2018" name="Sci. Rep.">
        <title>Raphidocelis subcapitata (=Pseudokirchneriella subcapitata) provides an insight into genome evolution and environmental adaptations in the Sphaeropleales.</title>
        <authorList>
            <person name="Suzuki S."/>
            <person name="Yamaguchi H."/>
            <person name="Nakajima N."/>
            <person name="Kawachi M."/>
        </authorList>
    </citation>
    <scope>NUCLEOTIDE SEQUENCE [LARGE SCALE GENOMIC DNA]</scope>
    <source>
        <strain evidence="5 6">NIES-35</strain>
    </source>
</reference>
<dbReference type="InterPro" id="IPR006380">
    <property type="entry name" value="SPP-like_dom"/>
</dbReference>
<feature type="domain" description="AMP-activated protein kinase glycogen-binding" evidence="4">
    <location>
        <begin position="109"/>
        <end position="192"/>
    </location>
</feature>
<dbReference type="CDD" id="cd02859">
    <property type="entry name" value="E_set_AMPKbeta_like_N"/>
    <property type="match status" value="1"/>
</dbReference>
<gene>
    <name evidence="5" type="ORF">Rsub_11135</name>
</gene>
<dbReference type="SFLD" id="SFLDS00003">
    <property type="entry name" value="Haloacid_Dehalogenase"/>
    <property type="match status" value="1"/>
</dbReference>
<dbReference type="Pfam" id="PF05116">
    <property type="entry name" value="S6PP"/>
    <property type="match status" value="1"/>
</dbReference>
<dbReference type="GO" id="GO:0016787">
    <property type="term" value="F:hydrolase activity"/>
    <property type="evidence" value="ECO:0007669"/>
    <property type="project" value="UniProtKB-KW"/>
</dbReference>
<dbReference type="InParanoid" id="A0A2V0PDV1"/>
<dbReference type="Pfam" id="PF16561">
    <property type="entry name" value="AMPK1_CBM"/>
    <property type="match status" value="1"/>
</dbReference>
<evidence type="ECO:0000256" key="2">
    <source>
        <dbReference type="SAM" id="MobiDB-lite"/>
    </source>
</evidence>
<accession>A0A2V0PDV1</accession>
<dbReference type="STRING" id="307507.A0A2V0PDV1"/>
<feature type="compositionally biased region" description="Low complexity" evidence="2">
    <location>
        <begin position="33"/>
        <end position="42"/>
    </location>
</feature>
<dbReference type="InterPro" id="IPR014756">
    <property type="entry name" value="Ig_E-set"/>
</dbReference>
<dbReference type="Gene3D" id="2.60.40.10">
    <property type="entry name" value="Immunoglobulins"/>
    <property type="match status" value="1"/>
</dbReference>
<dbReference type="Gene3D" id="3.90.1070.10">
    <property type="match status" value="1"/>
</dbReference>
<dbReference type="PANTHER" id="PTHR46521">
    <property type="entry name" value="SUCROSE-PHOSPHATASE 2-RELATED"/>
    <property type="match status" value="1"/>
</dbReference>
<dbReference type="SUPFAM" id="SSF81296">
    <property type="entry name" value="E set domains"/>
    <property type="match status" value="1"/>
</dbReference>
<dbReference type="SFLD" id="SFLDG01141">
    <property type="entry name" value="C2.B.1:_Sucrose_Phosphatase_Li"/>
    <property type="match status" value="1"/>
</dbReference>
<dbReference type="InterPro" id="IPR013783">
    <property type="entry name" value="Ig-like_fold"/>
</dbReference>
<feature type="region of interest" description="Disordered" evidence="2">
    <location>
        <begin position="1"/>
        <end position="81"/>
    </location>
</feature>
<keyword evidence="1" id="KW-0378">Hydrolase</keyword>
<dbReference type="Gene3D" id="3.40.50.1000">
    <property type="entry name" value="HAD superfamily/HAD-like"/>
    <property type="match status" value="1"/>
</dbReference>
<keyword evidence="6" id="KW-1185">Reference proteome</keyword>
<dbReference type="SFLD" id="SFLDG01140">
    <property type="entry name" value="C2.B:_Phosphomannomutase_and_P"/>
    <property type="match status" value="1"/>
</dbReference>
<evidence type="ECO:0000313" key="6">
    <source>
        <dbReference type="Proteomes" id="UP000247498"/>
    </source>
</evidence>